<comment type="similarity">
    <text evidence="1">Belongs to the metallo-dependent hydrolases superfamily.</text>
</comment>
<accession>A0A1H6V9N4</accession>
<reference evidence="3 4" key="1">
    <citation type="submission" date="2016-10" db="EMBL/GenBank/DDBJ databases">
        <authorList>
            <person name="de Groot N.N."/>
        </authorList>
    </citation>
    <scope>NUCLEOTIDE SEQUENCE [LARGE SCALE GENOMIC DNA]</scope>
    <source>
        <strain evidence="3 4">DSM 2179</strain>
    </source>
</reference>
<dbReference type="PANTHER" id="PTHR43569:SF2">
    <property type="entry name" value="AMIDOHYDROLASE-RELATED DOMAIN-CONTAINING PROTEIN"/>
    <property type="match status" value="1"/>
</dbReference>
<dbReference type="GO" id="GO:0016787">
    <property type="term" value="F:hydrolase activity"/>
    <property type="evidence" value="ECO:0007669"/>
    <property type="project" value="InterPro"/>
</dbReference>
<evidence type="ECO:0000259" key="2">
    <source>
        <dbReference type="Pfam" id="PF04909"/>
    </source>
</evidence>
<dbReference type="PANTHER" id="PTHR43569">
    <property type="entry name" value="AMIDOHYDROLASE"/>
    <property type="match status" value="1"/>
</dbReference>
<dbReference type="EMBL" id="FNZK01000002">
    <property type="protein sequence ID" value="SEJ01349.1"/>
    <property type="molecule type" value="Genomic_DNA"/>
</dbReference>
<dbReference type="AlphaFoldDB" id="A0A1H6V9N4"/>
<dbReference type="Gene3D" id="3.20.20.140">
    <property type="entry name" value="Metal-dependent hydrolases"/>
    <property type="match status" value="1"/>
</dbReference>
<dbReference type="SUPFAM" id="SSF51556">
    <property type="entry name" value="Metallo-dependent hydrolases"/>
    <property type="match status" value="1"/>
</dbReference>
<dbReference type="InterPro" id="IPR006680">
    <property type="entry name" value="Amidohydro-rel"/>
</dbReference>
<dbReference type="Proteomes" id="UP000199662">
    <property type="component" value="Unassembled WGS sequence"/>
</dbReference>
<name>A0A1H6V9N4_9FIRM</name>
<dbReference type="InterPro" id="IPR032466">
    <property type="entry name" value="Metal_Hydrolase"/>
</dbReference>
<dbReference type="STRING" id="84035.SAMN05660742_102272"/>
<feature type="domain" description="Amidohydrolase-related" evidence="2">
    <location>
        <begin position="8"/>
        <end position="281"/>
    </location>
</feature>
<evidence type="ECO:0000256" key="1">
    <source>
        <dbReference type="ARBA" id="ARBA00038310"/>
    </source>
</evidence>
<gene>
    <name evidence="3" type="ORF">SAMN05660742_102272</name>
</gene>
<organism evidence="3 4">
    <name type="scientific">Propionispira arboris</name>
    <dbReference type="NCBI Taxonomy" id="84035"/>
    <lineage>
        <taxon>Bacteria</taxon>
        <taxon>Bacillati</taxon>
        <taxon>Bacillota</taxon>
        <taxon>Negativicutes</taxon>
        <taxon>Selenomonadales</taxon>
        <taxon>Selenomonadaceae</taxon>
        <taxon>Propionispira</taxon>
    </lineage>
</organism>
<sequence>MGAEQKIIDTHNHLWKLKGEHFSWITEEMDLIRRDFSFVDLKKVLSTNHVNGSILVQAIPTTEESEALLKIADDNELVKGVIGWCDIRKGARVQQDIDHLKQSGSLLKGIRFMSQGLPADHLLKPDFIEGCRTVGKNRLVYELLIIAKQLPEAIELVKQCPDVTFVIEHIAKPAIKKQEISLWQENMMKMAQVSDKTYCKISGMVTEADWKKWQQKDFEPYIDSVYRAFGQDRIMFGSDWPVALVAAEYEQVVKILNKWLEKHIELDKNKLFYKNAENVYSLSADHV</sequence>
<keyword evidence="4" id="KW-1185">Reference proteome</keyword>
<dbReference type="RefSeq" id="WP_091829175.1">
    <property type="nucleotide sequence ID" value="NZ_FNZK01000002.1"/>
</dbReference>
<evidence type="ECO:0000313" key="3">
    <source>
        <dbReference type="EMBL" id="SEJ01349.1"/>
    </source>
</evidence>
<protein>
    <submittedName>
        <fullName evidence="3">L-fuconolactonase</fullName>
    </submittedName>
</protein>
<evidence type="ECO:0000313" key="4">
    <source>
        <dbReference type="Proteomes" id="UP000199662"/>
    </source>
</evidence>
<proteinExistence type="inferred from homology"/>
<dbReference type="InterPro" id="IPR052350">
    <property type="entry name" value="Metallo-dep_Lactonases"/>
</dbReference>
<dbReference type="Pfam" id="PF04909">
    <property type="entry name" value="Amidohydro_2"/>
    <property type="match status" value="1"/>
</dbReference>